<name>A0AAF0ER38_9BASI</name>
<evidence type="ECO:0000256" key="7">
    <source>
        <dbReference type="PROSITE-ProRule" id="PRU01094"/>
    </source>
</evidence>
<evidence type="ECO:0000313" key="9">
    <source>
        <dbReference type="EMBL" id="WFD26732.1"/>
    </source>
</evidence>
<keyword evidence="10" id="KW-1185">Reference proteome</keyword>
<evidence type="ECO:0000259" key="8">
    <source>
        <dbReference type="PROSITE" id="PS51758"/>
    </source>
</evidence>
<proteinExistence type="predicted"/>
<gene>
    <name evidence="9" type="ORF">MNAN1_001717</name>
</gene>
<dbReference type="GO" id="GO:0030003">
    <property type="term" value="P:intracellular monoatomic cation homeostasis"/>
    <property type="evidence" value="ECO:0007669"/>
    <property type="project" value="TreeGrafter"/>
</dbReference>
<dbReference type="Proteomes" id="UP001213623">
    <property type="component" value="Chromosome 3"/>
</dbReference>
<keyword evidence="3" id="KW-0999">Mitochondrion inner membrane</keyword>
<keyword evidence="6" id="KW-0472">Membrane</keyword>
<evidence type="ECO:0000256" key="6">
    <source>
        <dbReference type="ARBA" id="ARBA00023136"/>
    </source>
</evidence>
<evidence type="ECO:0000256" key="5">
    <source>
        <dbReference type="ARBA" id="ARBA00023128"/>
    </source>
</evidence>
<feature type="domain" description="Letm1 RBD" evidence="8">
    <location>
        <begin position="121"/>
        <end position="342"/>
    </location>
</feature>
<reference evidence="9" key="1">
    <citation type="submission" date="2023-03" db="EMBL/GenBank/DDBJ databases">
        <title>Mating type loci evolution in Malassezia.</title>
        <authorList>
            <person name="Coelho M.A."/>
        </authorList>
    </citation>
    <scope>NUCLEOTIDE SEQUENCE</scope>
    <source>
        <strain evidence="9">CBS 9557</strain>
    </source>
</reference>
<dbReference type="InterPro" id="IPR033122">
    <property type="entry name" value="LETM1-like_RBD"/>
</dbReference>
<organism evidence="9 10">
    <name type="scientific">Malassezia nana</name>
    <dbReference type="NCBI Taxonomy" id="180528"/>
    <lineage>
        <taxon>Eukaryota</taxon>
        <taxon>Fungi</taxon>
        <taxon>Dikarya</taxon>
        <taxon>Basidiomycota</taxon>
        <taxon>Ustilaginomycotina</taxon>
        <taxon>Malasseziomycetes</taxon>
        <taxon>Malasseziales</taxon>
        <taxon>Malasseziaceae</taxon>
        <taxon>Malassezia</taxon>
    </lineage>
</organism>
<keyword evidence="4" id="KW-1133">Transmembrane helix</keyword>
<evidence type="ECO:0000256" key="1">
    <source>
        <dbReference type="ARBA" id="ARBA00004434"/>
    </source>
</evidence>
<dbReference type="GO" id="GO:0005743">
    <property type="term" value="C:mitochondrial inner membrane"/>
    <property type="evidence" value="ECO:0007669"/>
    <property type="project" value="UniProtKB-SubCell"/>
</dbReference>
<sequence>MQEALIRTGILAGHQRWCTDPLRHTPSLPWRSLAPVRVLHHSATRWSSIEPKKEDSKQMTIKERLVQLWNTVKYLFRFYLDGVKQIWRNRAQVKAIQRHVRETQRDYTWEETQMIRTHSSDMLKLPLFLLILVTVEELLPLMVIYTPFLLPSTCILPSQALKIRQRLEVNRETAVQNIQNLLREHKEIQPQSDSLPDALAALPPASLRELTIVYNLSKWGTDGFRRERILNHVRQLQEDDQRLSVAEVLQDGNVNMDLLSNACVQRGLVSASQMKLMLRAWLDYTLASPRPSSLELILLPSFIPALKPDDAPLNSIVEQQEKQSISEKASTVVHEVVEQEKRKEAAKKT</sequence>
<dbReference type="EMBL" id="CP119894">
    <property type="protein sequence ID" value="WFD26732.1"/>
    <property type="molecule type" value="Genomic_DNA"/>
</dbReference>
<dbReference type="Pfam" id="PF07766">
    <property type="entry name" value="LETM1_RBD"/>
    <property type="match status" value="1"/>
</dbReference>
<dbReference type="PANTHER" id="PTHR14009">
    <property type="entry name" value="LEUCINE ZIPPER-EF-HAND CONTAINING TRANSMEMBRANE PROTEIN"/>
    <property type="match status" value="1"/>
</dbReference>
<keyword evidence="2" id="KW-0812">Transmembrane</keyword>
<dbReference type="InterPro" id="IPR044202">
    <property type="entry name" value="LETM1/MDM38-like"/>
</dbReference>
<comment type="subcellular location">
    <subcellularLocation>
        <location evidence="1">Mitochondrion inner membrane</location>
        <topology evidence="1">Single-pass membrane protein</topology>
    </subcellularLocation>
</comment>
<dbReference type="PANTHER" id="PTHR14009:SF1">
    <property type="entry name" value="MITOCHONDRIAL PROTON_CALCIUM EXCHANGER PROTEIN"/>
    <property type="match status" value="1"/>
</dbReference>
<evidence type="ECO:0000256" key="2">
    <source>
        <dbReference type="ARBA" id="ARBA00022692"/>
    </source>
</evidence>
<evidence type="ECO:0000256" key="4">
    <source>
        <dbReference type="ARBA" id="ARBA00022989"/>
    </source>
</evidence>
<dbReference type="PROSITE" id="PS51758">
    <property type="entry name" value="LETM1_RBD"/>
    <property type="match status" value="1"/>
</dbReference>
<protein>
    <recommendedName>
        <fullName evidence="8">Letm1 RBD domain-containing protein</fullName>
    </recommendedName>
</protein>
<keyword evidence="5 7" id="KW-0496">Mitochondrion</keyword>
<dbReference type="GO" id="GO:0043022">
    <property type="term" value="F:ribosome binding"/>
    <property type="evidence" value="ECO:0007669"/>
    <property type="project" value="InterPro"/>
</dbReference>
<evidence type="ECO:0000256" key="3">
    <source>
        <dbReference type="ARBA" id="ARBA00022792"/>
    </source>
</evidence>
<accession>A0AAF0ER38</accession>
<dbReference type="AlphaFoldDB" id="A0AAF0ER38"/>
<evidence type="ECO:0000313" key="10">
    <source>
        <dbReference type="Proteomes" id="UP001213623"/>
    </source>
</evidence>